<evidence type="ECO:0000256" key="1">
    <source>
        <dbReference type="SAM" id="MobiDB-lite"/>
    </source>
</evidence>
<name>A0ABD2PVE5_9PLAT</name>
<proteinExistence type="predicted"/>
<reference evidence="2 3" key="1">
    <citation type="submission" date="2024-11" db="EMBL/GenBank/DDBJ databases">
        <title>Adaptive evolution of stress response genes in parasites aligns with host niche diversity.</title>
        <authorList>
            <person name="Hahn C."/>
            <person name="Resl P."/>
        </authorList>
    </citation>
    <scope>NUCLEOTIDE SEQUENCE [LARGE SCALE GENOMIC DNA]</scope>
    <source>
        <strain evidence="2">EGGRZ-B1_66</strain>
        <tissue evidence="2">Body</tissue>
    </source>
</reference>
<protein>
    <submittedName>
        <fullName evidence="2">Uncharacterized protein</fullName>
    </submittedName>
</protein>
<comment type="caution">
    <text evidence="2">The sequence shown here is derived from an EMBL/GenBank/DDBJ whole genome shotgun (WGS) entry which is preliminary data.</text>
</comment>
<accession>A0ABD2PVE5</accession>
<organism evidence="2 3">
    <name type="scientific">Cichlidogyrus casuarinus</name>
    <dbReference type="NCBI Taxonomy" id="1844966"/>
    <lineage>
        <taxon>Eukaryota</taxon>
        <taxon>Metazoa</taxon>
        <taxon>Spiralia</taxon>
        <taxon>Lophotrochozoa</taxon>
        <taxon>Platyhelminthes</taxon>
        <taxon>Monogenea</taxon>
        <taxon>Monopisthocotylea</taxon>
        <taxon>Dactylogyridea</taxon>
        <taxon>Ancyrocephalidae</taxon>
        <taxon>Cichlidogyrus</taxon>
    </lineage>
</organism>
<feature type="compositionally biased region" description="Basic and acidic residues" evidence="1">
    <location>
        <begin position="44"/>
        <end position="63"/>
    </location>
</feature>
<dbReference type="EMBL" id="JBJKFK010002236">
    <property type="protein sequence ID" value="KAL3311431.1"/>
    <property type="molecule type" value="Genomic_DNA"/>
</dbReference>
<evidence type="ECO:0000313" key="2">
    <source>
        <dbReference type="EMBL" id="KAL3311431.1"/>
    </source>
</evidence>
<evidence type="ECO:0000313" key="3">
    <source>
        <dbReference type="Proteomes" id="UP001626550"/>
    </source>
</evidence>
<gene>
    <name evidence="2" type="ORF">Ciccas_009990</name>
</gene>
<dbReference type="AlphaFoldDB" id="A0ABD2PVE5"/>
<sequence>MNWPSLVSWQGNELAIDFDRQALDKEDEEDVLLEMVEQTADAQSKIKEREKIKQNQEKEVRKN</sequence>
<keyword evidence="3" id="KW-1185">Reference proteome</keyword>
<feature type="region of interest" description="Disordered" evidence="1">
    <location>
        <begin position="43"/>
        <end position="63"/>
    </location>
</feature>
<dbReference type="Proteomes" id="UP001626550">
    <property type="component" value="Unassembled WGS sequence"/>
</dbReference>